<evidence type="ECO:0000256" key="4">
    <source>
        <dbReference type="ARBA" id="ARBA00022982"/>
    </source>
</evidence>
<protein>
    <recommendedName>
        <fullName evidence="7 8">Thioredoxin</fullName>
    </recommendedName>
</protein>
<dbReference type="AlphaFoldDB" id="A0AAN0KEB6"/>
<comment type="similarity">
    <text evidence="2 8">Belongs to the thioredoxin family.</text>
</comment>
<feature type="site" description="Contributes to redox potential value" evidence="9">
    <location>
        <position position="34"/>
    </location>
</feature>
<keyword evidence="3" id="KW-0813">Transport</keyword>
<dbReference type="CDD" id="cd02947">
    <property type="entry name" value="TRX_family"/>
    <property type="match status" value="1"/>
</dbReference>
<dbReference type="InterPro" id="IPR005746">
    <property type="entry name" value="Thioredoxin"/>
</dbReference>
<organism evidence="12 13">
    <name type="scientific">Pectobacterium araliae</name>
    <dbReference type="NCBI Taxonomy" id="3073862"/>
    <lineage>
        <taxon>Bacteria</taxon>
        <taxon>Pseudomonadati</taxon>
        <taxon>Pseudomonadota</taxon>
        <taxon>Gammaproteobacteria</taxon>
        <taxon>Enterobacterales</taxon>
        <taxon>Pectobacteriaceae</taxon>
        <taxon>Pectobacterium</taxon>
    </lineage>
</organism>
<evidence type="ECO:0000256" key="5">
    <source>
        <dbReference type="ARBA" id="ARBA00023157"/>
    </source>
</evidence>
<dbReference type="PANTHER" id="PTHR45663">
    <property type="entry name" value="GEO12009P1"/>
    <property type="match status" value="1"/>
</dbReference>
<evidence type="ECO:0000256" key="2">
    <source>
        <dbReference type="ARBA" id="ARBA00008987"/>
    </source>
</evidence>
<keyword evidence="5 10" id="KW-1015">Disulfide bond</keyword>
<dbReference type="PANTHER" id="PTHR45663:SF11">
    <property type="entry name" value="GEO12009P1"/>
    <property type="match status" value="1"/>
</dbReference>
<dbReference type="RefSeq" id="WP_261846698.1">
    <property type="nucleotide sequence ID" value="NZ_AP028908.1"/>
</dbReference>
<dbReference type="EMBL" id="AP028908">
    <property type="protein sequence ID" value="BES83229.1"/>
    <property type="molecule type" value="Genomic_DNA"/>
</dbReference>
<feature type="active site" description="Nucleophile" evidence="9">
    <location>
        <position position="36"/>
    </location>
</feature>
<dbReference type="Proteomes" id="UP001377830">
    <property type="component" value="Chromosome"/>
</dbReference>
<dbReference type="InterPro" id="IPR013766">
    <property type="entry name" value="Thioredoxin_domain"/>
</dbReference>
<evidence type="ECO:0000256" key="10">
    <source>
        <dbReference type="PIRSR" id="PIRSR000077-4"/>
    </source>
</evidence>
<feature type="site" description="Contributes to redox potential value" evidence="9">
    <location>
        <position position="35"/>
    </location>
</feature>
<evidence type="ECO:0000313" key="12">
    <source>
        <dbReference type="EMBL" id="BES83229.1"/>
    </source>
</evidence>
<keyword evidence="13" id="KW-1185">Reference proteome</keyword>
<evidence type="ECO:0000256" key="6">
    <source>
        <dbReference type="ARBA" id="ARBA00023284"/>
    </source>
</evidence>
<accession>A0AAN0KEB6</accession>
<dbReference type="Gene3D" id="3.40.30.10">
    <property type="entry name" value="Glutaredoxin"/>
    <property type="match status" value="1"/>
</dbReference>
<dbReference type="KEGG" id="parl:PEC302110_03260"/>
<dbReference type="InterPro" id="IPR017937">
    <property type="entry name" value="Thioredoxin_CS"/>
</dbReference>
<feature type="site" description="Deprotonates C-terminal active site Cys" evidence="9">
    <location>
        <position position="27"/>
    </location>
</feature>
<keyword evidence="6 10" id="KW-0676">Redox-active center</keyword>
<evidence type="ECO:0000259" key="11">
    <source>
        <dbReference type="PROSITE" id="PS51352"/>
    </source>
</evidence>
<dbReference type="Pfam" id="PF00085">
    <property type="entry name" value="Thioredoxin"/>
    <property type="match status" value="1"/>
</dbReference>
<evidence type="ECO:0000256" key="9">
    <source>
        <dbReference type="PIRSR" id="PIRSR000077-1"/>
    </source>
</evidence>
<dbReference type="NCBIfam" id="TIGR01068">
    <property type="entry name" value="thioredoxin"/>
    <property type="match status" value="1"/>
</dbReference>
<reference evidence="13" key="1">
    <citation type="journal article" date="2024" name="Int. J. Syst. Evol. Microbiol.">
        <title>Pectobacterium araliae sp. nov., a pathogen causing bacterial soft rot of Japanese angelica tree in Japan.</title>
        <authorList>
            <person name="Sawada H."/>
            <person name="Someya N."/>
            <person name="Morohoshi T."/>
            <person name="Ono M."/>
            <person name="Satou M."/>
        </authorList>
    </citation>
    <scope>NUCLEOTIDE SEQUENCE [LARGE SCALE GENOMIC DNA]</scope>
    <source>
        <strain evidence="13">MAFF 302110</strain>
    </source>
</reference>
<dbReference type="PIRSF" id="PIRSF000077">
    <property type="entry name" value="Thioredoxin"/>
    <property type="match status" value="1"/>
</dbReference>
<evidence type="ECO:0000256" key="7">
    <source>
        <dbReference type="NCBIfam" id="TIGR01068"/>
    </source>
</evidence>
<feature type="domain" description="Thioredoxin" evidence="11">
    <location>
        <begin position="1"/>
        <end position="108"/>
    </location>
</feature>
<dbReference type="FunFam" id="3.40.30.10:FF:000001">
    <property type="entry name" value="Thioredoxin"/>
    <property type="match status" value="1"/>
</dbReference>
<evidence type="ECO:0000256" key="8">
    <source>
        <dbReference type="PIRNR" id="PIRNR000077"/>
    </source>
</evidence>
<dbReference type="InterPro" id="IPR036249">
    <property type="entry name" value="Thioredoxin-like_sf"/>
</dbReference>
<dbReference type="SUPFAM" id="SSF52833">
    <property type="entry name" value="Thioredoxin-like"/>
    <property type="match status" value="1"/>
</dbReference>
<comment type="function">
    <text evidence="1">Participates in various redox reactions through the reversible oxidation of its active center dithiol to a disulfide and catalyzes dithiol-disulfide exchange reactions.</text>
</comment>
<name>A0AAN0KEB6_9GAMM</name>
<feature type="active site" description="Nucleophile" evidence="9">
    <location>
        <position position="33"/>
    </location>
</feature>
<proteinExistence type="inferred from homology"/>
<sequence>MSQFVVNLSHDDLETHLKAGSGTILVDFWAPWCGPCLAYAPMIEELAVQYQSRVMVAKLDVEANPAASERFSVRGVPTLIVFKDGVEVARNVGGLNKTRLSLLLDKNL</sequence>
<keyword evidence="4" id="KW-0249">Electron transport</keyword>
<evidence type="ECO:0000256" key="1">
    <source>
        <dbReference type="ARBA" id="ARBA00003318"/>
    </source>
</evidence>
<dbReference type="PROSITE" id="PS51352">
    <property type="entry name" value="THIOREDOXIN_2"/>
    <property type="match status" value="1"/>
</dbReference>
<evidence type="ECO:0000313" key="13">
    <source>
        <dbReference type="Proteomes" id="UP001377830"/>
    </source>
</evidence>
<dbReference type="PROSITE" id="PS00194">
    <property type="entry name" value="THIOREDOXIN_1"/>
    <property type="match status" value="1"/>
</dbReference>
<dbReference type="GO" id="GO:0015035">
    <property type="term" value="F:protein-disulfide reductase activity"/>
    <property type="evidence" value="ECO:0007669"/>
    <property type="project" value="UniProtKB-UniRule"/>
</dbReference>
<dbReference type="GO" id="GO:0005737">
    <property type="term" value="C:cytoplasm"/>
    <property type="evidence" value="ECO:0007669"/>
    <property type="project" value="TreeGrafter"/>
</dbReference>
<dbReference type="PRINTS" id="PR00421">
    <property type="entry name" value="THIOREDOXIN"/>
</dbReference>
<evidence type="ECO:0000256" key="3">
    <source>
        <dbReference type="ARBA" id="ARBA00022448"/>
    </source>
</evidence>
<gene>
    <name evidence="12" type="primary">trxA_2</name>
    <name evidence="12" type="ORF">PEC302110_03260</name>
</gene>
<feature type="disulfide bond" description="Redox-active" evidence="10">
    <location>
        <begin position="33"/>
        <end position="36"/>
    </location>
</feature>